<keyword evidence="7" id="KW-0723">Serine/threonine-protein kinase</keyword>
<evidence type="ECO:0000256" key="2">
    <source>
        <dbReference type="ARBA" id="ARBA00022741"/>
    </source>
</evidence>
<dbReference type="KEGG" id="tim:GMBLW1_47560"/>
<keyword evidence="8" id="KW-1185">Reference proteome</keyword>
<dbReference type="Pfam" id="PF00069">
    <property type="entry name" value="Pkinase"/>
    <property type="match status" value="1"/>
</dbReference>
<evidence type="ECO:0000313" key="8">
    <source>
        <dbReference type="Proteomes" id="UP000464378"/>
    </source>
</evidence>
<evidence type="ECO:0000256" key="5">
    <source>
        <dbReference type="SAM" id="MobiDB-lite"/>
    </source>
</evidence>
<feature type="compositionally biased region" description="Polar residues" evidence="5">
    <location>
        <begin position="437"/>
        <end position="448"/>
    </location>
</feature>
<dbReference type="CDD" id="cd14014">
    <property type="entry name" value="STKc_PknB_like"/>
    <property type="match status" value="1"/>
</dbReference>
<dbReference type="PROSITE" id="PS00108">
    <property type="entry name" value="PROTEIN_KINASE_ST"/>
    <property type="match status" value="1"/>
</dbReference>
<dbReference type="InterPro" id="IPR011009">
    <property type="entry name" value="Kinase-like_dom_sf"/>
</dbReference>
<keyword evidence="3 7" id="KW-0418">Kinase</keyword>
<name>A0A6C2YSX9_9BACT</name>
<dbReference type="SMART" id="SM00220">
    <property type="entry name" value="S_TKc"/>
    <property type="match status" value="1"/>
</dbReference>
<evidence type="ECO:0000313" key="7">
    <source>
        <dbReference type="EMBL" id="VIP04437.1"/>
    </source>
</evidence>
<dbReference type="InParanoid" id="A0A6C2YSX9"/>
<protein>
    <recommendedName>
        <fullName evidence="6">Protein kinase domain-containing protein</fullName>
    </recommendedName>
</protein>
<proteinExistence type="predicted"/>
<dbReference type="InterPro" id="IPR011990">
    <property type="entry name" value="TPR-like_helical_dom_sf"/>
</dbReference>
<accession>A0A6C2YSX9</accession>
<organism evidence="7">
    <name type="scientific">Tuwongella immobilis</name>
    <dbReference type="NCBI Taxonomy" id="692036"/>
    <lineage>
        <taxon>Bacteria</taxon>
        <taxon>Pseudomonadati</taxon>
        <taxon>Planctomycetota</taxon>
        <taxon>Planctomycetia</taxon>
        <taxon>Gemmatales</taxon>
        <taxon>Gemmataceae</taxon>
        <taxon>Tuwongella</taxon>
    </lineage>
</organism>
<feature type="region of interest" description="Disordered" evidence="5">
    <location>
        <begin position="436"/>
        <end position="462"/>
    </location>
</feature>
<dbReference type="Proteomes" id="UP000464378">
    <property type="component" value="Chromosome"/>
</dbReference>
<dbReference type="EMBL" id="LR593887">
    <property type="protein sequence ID" value="VTS06236.1"/>
    <property type="molecule type" value="Genomic_DNA"/>
</dbReference>
<evidence type="ECO:0000256" key="4">
    <source>
        <dbReference type="ARBA" id="ARBA00022840"/>
    </source>
</evidence>
<dbReference type="PROSITE" id="PS50011">
    <property type="entry name" value="PROTEIN_KINASE_DOM"/>
    <property type="match status" value="1"/>
</dbReference>
<dbReference type="GO" id="GO:0005524">
    <property type="term" value="F:ATP binding"/>
    <property type="evidence" value="ECO:0007669"/>
    <property type="project" value="UniProtKB-KW"/>
</dbReference>
<dbReference type="InterPro" id="IPR000719">
    <property type="entry name" value="Prot_kinase_dom"/>
</dbReference>
<dbReference type="InterPro" id="IPR008271">
    <property type="entry name" value="Ser/Thr_kinase_AS"/>
</dbReference>
<evidence type="ECO:0000256" key="1">
    <source>
        <dbReference type="ARBA" id="ARBA00022679"/>
    </source>
</evidence>
<dbReference type="Gene3D" id="1.25.40.10">
    <property type="entry name" value="Tetratricopeptide repeat domain"/>
    <property type="match status" value="1"/>
</dbReference>
<dbReference type="GO" id="GO:0004674">
    <property type="term" value="F:protein serine/threonine kinase activity"/>
    <property type="evidence" value="ECO:0007669"/>
    <property type="project" value="UniProtKB-KW"/>
</dbReference>
<dbReference type="AlphaFoldDB" id="A0A6C2YSX9"/>
<dbReference type="SUPFAM" id="SSF48452">
    <property type="entry name" value="TPR-like"/>
    <property type="match status" value="1"/>
</dbReference>
<dbReference type="EMBL" id="LR586016">
    <property type="protein sequence ID" value="VIP04437.1"/>
    <property type="molecule type" value="Genomic_DNA"/>
</dbReference>
<evidence type="ECO:0000259" key="6">
    <source>
        <dbReference type="PROSITE" id="PS50011"/>
    </source>
</evidence>
<dbReference type="Gene3D" id="1.10.510.10">
    <property type="entry name" value="Transferase(Phosphotransferase) domain 1"/>
    <property type="match status" value="1"/>
</dbReference>
<keyword evidence="4" id="KW-0067">ATP-binding</keyword>
<evidence type="ECO:0000256" key="3">
    <source>
        <dbReference type="ARBA" id="ARBA00022777"/>
    </source>
</evidence>
<dbReference type="SUPFAM" id="SSF56112">
    <property type="entry name" value="Protein kinase-like (PK-like)"/>
    <property type="match status" value="1"/>
</dbReference>
<dbReference type="PANTHER" id="PTHR43289:SF6">
    <property type="entry name" value="SERINE_THREONINE-PROTEIN KINASE NEKL-3"/>
    <property type="match status" value="1"/>
</dbReference>
<reference evidence="7" key="1">
    <citation type="submission" date="2019-04" db="EMBL/GenBank/DDBJ databases">
        <authorList>
            <consortium name="Science for Life Laboratories"/>
        </authorList>
    </citation>
    <scope>NUCLEOTIDE SEQUENCE</scope>
    <source>
        <strain evidence="7">MBLW1</strain>
    </source>
</reference>
<dbReference type="RefSeq" id="WP_162659522.1">
    <property type="nucleotide sequence ID" value="NZ_LR593887.1"/>
</dbReference>
<keyword evidence="2" id="KW-0547">Nucleotide-binding</keyword>
<dbReference type="PANTHER" id="PTHR43289">
    <property type="entry name" value="MITOGEN-ACTIVATED PROTEIN KINASE KINASE KINASE 20-RELATED"/>
    <property type="match status" value="1"/>
</dbReference>
<feature type="domain" description="Protein kinase" evidence="6">
    <location>
        <begin position="129"/>
        <end position="384"/>
    </location>
</feature>
<gene>
    <name evidence="7" type="ORF">GMBLW1_47560</name>
</gene>
<keyword evidence="1" id="KW-0808">Transferase</keyword>
<sequence>MVTLGSKQMAEVETAITEKLGVAFPADQQPALEAFLRAWNSTNPPRIADYLPQPEHPSYLPTLLAFVSISSQFHHLYRIAFDLEKLICELPALQPYADRYRSLPANVDLARRLQLSPPLPEPPRQLGRYRVLETLGFGSVGQVVRAIDPDVPREVAIKMVHPSQTGVVGDLLREGQMSGKLNHPNIVPILEVLIHPGEVALVMPLIRGGTLADRIRTQGRMSWQWVQQFLAECGAALDYLHDQQIIHRDIKPGNILLQGETPRLSDFSHACPYLPNHPLPQGMTQGTPIYAAPEVLLRQSQTDASDRFSFGLVVLEALTGVRMERPDAWSGVRESELRAQMSSLLPCPPDWLQTAIIQLLHPDPNLRPSRIRNLLADLAPSPCIPSPPRTSRLMSRWIPIAGIAGVAALVCTVGPTLRARPDPRMASGISLARTSFHDQQSATTSVPATPNPPVSQDAHPSQPLTQEEVLARLDSAHREWATYLTQRPEKGLNRQAWMQETQATLEPIIAIHEQLSQYADQIPLWPTRLLGMQQHAAILRELERFQQAEQVLQELHRVGSNYLQMMPADPVAIRLLLSNNRLNLAHIYWKQQQYAKADEIFASVSEQLEELWLSTRDSNAEKLLCEVLTSQGDLYHREGRFDTARVHWGRALHQLQQRYATMPLDYLTRIRIVHVGFFLGESLLRNQECQRAMECYRFYLPILRELVQEFPDSAIRWHQLATTIERLVEHDQSFAMPTVSRCEALFAFDRAAALFQGTPAAPTPWRARVIQLSSRTRRARLLAQIHPDSESIESLNRCLVECENLVAEVDSVRETNRTDRELRMEAALAMIEVLQAAHRYSEMTILLDRMEQWSIDDPHLRKPLVAQLRRTLRQLSFPSADATILRCRRLCDELLQRLSSAS</sequence>